<dbReference type="PANTHER" id="PTHR48228">
    <property type="entry name" value="SUCCINYL-COA--D-CITRAMALATE COA-TRANSFERASE"/>
    <property type="match status" value="1"/>
</dbReference>
<dbReference type="InterPro" id="IPR050509">
    <property type="entry name" value="CoA-transferase_III"/>
</dbReference>
<dbReference type="InterPro" id="IPR044855">
    <property type="entry name" value="CoA-Trfase_III_dom3_sf"/>
</dbReference>
<evidence type="ECO:0000313" key="4">
    <source>
        <dbReference type="EMBL" id="CAB5012386.1"/>
    </source>
</evidence>
<evidence type="ECO:0000313" key="3">
    <source>
        <dbReference type="EMBL" id="CAB4931201.1"/>
    </source>
</evidence>
<gene>
    <name evidence="1" type="ORF">UFOPK2754_03205</name>
    <name evidence="2" type="ORF">UFOPK3139_01879</name>
    <name evidence="3" type="ORF">UFOPK3543_02667</name>
    <name evidence="4" type="ORF">UFOPK3967_02310</name>
</gene>
<dbReference type="InterPro" id="IPR003673">
    <property type="entry name" value="CoA-Trfase_fam_III"/>
</dbReference>
<dbReference type="Pfam" id="PF02515">
    <property type="entry name" value="CoA_transf_3"/>
    <property type="match status" value="1"/>
</dbReference>
<dbReference type="EMBL" id="CAEZYR010000199">
    <property type="protein sequence ID" value="CAB4773094.1"/>
    <property type="molecule type" value="Genomic_DNA"/>
</dbReference>
<dbReference type="AlphaFoldDB" id="A0A6J7ALJ9"/>
<dbReference type="EMBL" id="CAFABA010000081">
    <property type="protein sequence ID" value="CAB4833765.1"/>
    <property type="molecule type" value="Genomic_DNA"/>
</dbReference>
<protein>
    <submittedName>
        <fullName evidence="2">Unannotated protein</fullName>
    </submittedName>
</protein>
<dbReference type="SUPFAM" id="SSF89796">
    <property type="entry name" value="CoA-transferase family III (CaiB/BaiF)"/>
    <property type="match status" value="1"/>
</dbReference>
<dbReference type="EMBL" id="CAFBOS010000169">
    <property type="protein sequence ID" value="CAB5012386.1"/>
    <property type="molecule type" value="Genomic_DNA"/>
</dbReference>
<organism evidence="2">
    <name type="scientific">freshwater metagenome</name>
    <dbReference type="NCBI Taxonomy" id="449393"/>
    <lineage>
        <taxon>unclassified sequences</taxon>
        <taxon>metagenomes</taxon>
        <taxon>ecological metagenomes</taxon>
    </lineage>
</organism>
<accession>A0A6J7ALJ9</accession>
<dbReference type="Gene3D" id="3.40.50.10540">
    <property type="entry name" value="Crotonobetainyl-coa:carnitine coa-transferase, domain 1"/>
    <property type="match status" value="1"/>
</dbReference>
<sequence length="408" mass="44654">MTAKPLEGVRVIESSLLEPASLAALLADLGADVIKVEPPGEGDYVRRMAWPIIDGVSILHWHCNRGKRSLGLDLRKNEAVEIYLDLVRGADVVIEGMRPGALARRGITYERMREVNPSIVFCTISGFGLTGPYKDLPSHGIAFDTWGAVAPVEHDAEGFTYLGDHVSVGTKTAPVWGALGVVSALLRAKLTGVGARLDIAQTDAAAAANWLKIEGFRAYERPEDEVTGNASDNYVRREPGVGGMREGVRYQVYETTDGHILFMASEREFWQNFCVGIGRPELFEANPGSKYADHALGDRRLRAELRDIFRTRSTQEWIRFGVDVNTAIAPVHDAHTIADDPQFADRFPWLPAAEHGTDLMPLPIKFVDEEPANPSKAPTPGQHTDAVLSELGLSRDRIAALRENGVIG</sequence>
<dbReference type="InterPro" id="IPR023606">
    <property type="entry name" value="CoA-Trfase_III_dom_1_sf"/>
</dbReference>
<dbReference type="EMBL" id="CAFBMH010000143">
    <property type="protein sequence ID" value="CAB4931201.1"/>
    <property type="molecule type" value="Genomic_DNA"/>
</dbReference>
<dbReference type="PANTHER" id="PTHR48228:SF5">
    <property type="entry name" value="ALPHA-METHYLACYL-COA RACEMASE"/>
    <property type="match status" value="1"/>
</dbReference>
<name>A0A6J7ALJ9_9ZZZZ</name>
<evidence type="ECO:0000313" key="1">
    <source>
        <dbReference type="EMBL" id="CAB4773094.1"/>
    </source>
</evidence>
<dbReference type="Gene3D" id="3.30.1540.10">
    <property type="entry name" value="formyl-coa transferase, domain 3"/>
    <property type="match status" value="1"/>
</dbReference>
<proteinExistence type="predicted"/>
<reference evidence="2" key="1">
    <citation type="submission" date="2020-05" db="EMBL/GenBank/DDBJ databases">
        <authorList>
            <person name="Chiriac C."/>
            <person name="Salcher M."/>
            <person name="Ghai R."/>
            <person name="Kavagutti S V."/>
        </authorList>
    </citation>
    <scope>NUCLEOTIDE SEQUENCE</scope>
</reference>
<evidence type="ECO:0000313" key="2">
    <source>
        <dbReference type="EMBL" id="CAB4833765.1"/>
    </source>
</evidence>
<dbReference type="GO" id="GO:0003824">
    <property type="term" value="F:catalytic activity"/>
    <property type="evidence" value="ECO:0007669"/>
    <property type="project" value="InterPro"/>
</dbReference>